<accession>A0A345ZSC3</accession>
<proteinExistence type="predicted"/>
<reference evidence="1 2" key="1">
    <citation type="submission" date="2018-07" db="EMBL/GenBank/DDBJ databases">
        <authorList>
            <person name="Quirk P.G."/>
            <person name="Krulwich T.A."/>
        </authorList>
    </citation>
    <scope>NUCLEOTIDE SEQUENCE [LARGE SCALE GENOMIC DNA]</scope>
    <source>
        <strain evidence="1 2">CC-BB4</strain>
    </source>
</reference>
<keyword evidence="2" id="KW-1185">Reference proteome</keyword>
<dbReference type="OrthoDB" id="7629881at2"/>
<organism evidence="1 2">
    <name type="scientific">Pseudolabrys taiwanensis</name>
    <dbReference type="NCBI Taxonomy" id="331696"/>
    <lineage>
        <taxon>Bacteria</taxon>
        <taxon>Pseudomonadati</taxon>
        <taxon>Pseudomonadota</taxon>
        <taxon>Alphaproteobacteria</taxon>
        <taxon>Hyphomicrobiales</taxon>
        <taxon>Xanthobacteraceae</taxon>
        <taxon>Pseudolabrys</taxon>
    </lineage>
</organism>
<dbReference type="EMBL" id="CP031417">
    <property type="protein sequence ID" value="AXK79820.1"/>
    <property type="molecule type" value="Genomic_DNA"/>
</dbReference>
<dbReference type="AlphaFoldDB" id="A0A345ZSC3"/>
<protein>
    <submittedName>
        <fullName evidence="1">DUF3313 domain-containing protein</fullName>
    </submittedName>
</protein>
<dbReference type="KEGG" id="ptaw:DW352_04385"/>
<sequence length="372" mass="39418">MARIITPIFGTRRPCIEAHRQIQSEWIRRASDIRRPQCVDSDANTPQISHEVLFYVPVEYGRRRLQNIRIARSAARRRRLASGVASEPSTARLRWSAAILLSALVGGCASAPLDRAGSLQSYDDLKPSDGILTRSLLKVNKDDLLAAKTVRIIPTSFSDPAGATPFTPHQRSLVTNAVDRSLCTGLSERFQVVSAWAPADLTVHAVVTHIKATDPVAAGLSKGASVAKSVVLPGVPVPVPRIPIGLGSLSLEAEARNPEGQQKAAMIWGRGANAFLGTGRVSEEGDAYGLAAEFGADFSKLMVTGETPFGGLPSAPSFERIGMLLGGAPKYPACAAFGRHPGVAGLIGEGIGLPPDWTDKGATDQRPTATSH</sequence>
<dbReference type="Pfam" id="PF11769">
    <property type="entry name" value="DUF3313"/>
    <property type="match status" value="1"/>
</dbReference>
<dbReference type="InterPro" id="IPR021747">
    <property type="entry name" value="DUF3313"/>
</dbReference>
<evidence type="ECO:0000313" key="2">
    <source>
        <dbReference type="Proteomes" id="UP000254889"/>
    </source>
</evidence>
<name>A0A345ZSC3_9HYPH</name>
<evidence type="ECO:0000313" key="1">
    <source>
        <dbReference type="EMBL" id="AXK79820.1"/>
    </source>
</evidence>
<dbReference type="Proteomes" id="UP000254889">
    <property type="component" value="Chromosome"/>
</dbReference>
<gene>
    <name evidence="1" type="ORF">DW352_04385</name>
</gene>